<organism evidence="2 3">
    <name type="scientific">Bursaphelenchus okinawaensis</name>
    <dbReference type="NCBI Taxonomy" id="465554"/>
    <lineage>
        <taxon>Eukaryota</taxon>
        <taxon>Metazoa</taxon>
        <taxon>Ecdysozoa</taxon>
        <taxon>Nematoda</taxon>
        <taxon>Chromadorea</taxon>
        <taxon>Rhabditida</taxon>
        <taxon>Tylenchina</taxon>
        <taxon>Tylenchomorpha</taxon>
        <taxon>Aphelenchoidea</taxon>
        <taxon>Aphelenchoididae</taxon>
        <taxon>Bursaphelenchus</taxon>
    </lineage>
</organism>
<evidence type="ECO:0000313" key="3">
    <source>
        <dbReference type="Proteomes" id="UP000614601"/>
    </source>
</evidence>
<reference evidence="2" key="1">
    <citation type="submission" date="2020-09" db="EMBL/GenBank/DDBJ databases">
        <authorList>
            <person name="Kikuchi T."/>
        </authorList>
    </citation>
    <scope>NUCLEOTIDE SEQUENCE</scope>
    <source>
        <strain evidence="2">SH1</strain>
    </source>
</reference>
<keyword evidence="3" id="KW-1185">Reference proteome</keyword>
<feature type="region of interest" description="Disordered" evidence="1">
    <location>
        <begin position="73"/>
        <end position="119"/>
    </location>
</feature>
<sequence length="541" mass="62326">MDQPCCSRTISRPKRRLTCESFLHFAIHMSNPSLRPVRATPFSSGIQTGSFNSDENATVDNVNLRNDNPIFDAVAADDKRSEDKDTARNLEDDEFSNDKNVGDEDNRNTEDNNEDADVNDVNIEENKLSEIQQQNNHANVGQPSNCVDKKTGDDMEEGDDNIPAEVYDDNLRDVCEMLPGLDTDETEQDDEESAHLDFDDLFEHINNQFVIARNQLDGVSGIDSDFESDYSFSDGRLGRRRFLRCVFTSRRTLASIRELFRGIWLVCDFSDKIRFTQEKNKEIRLPFCVSCSNINQLTTLLRLIRPARFRLGGEFNISYESGFVIDLLQYCGNVFEIELWTSNEPRNGRKLLYELGPQLRRLKCDYDYLRTTALPKMTLDVFAGDFRTATNYVLGTIDVMDVFKHEIKVLDLSNTYFNKITFDTGIPSPCDLQVLKVKYRACHRDQFEPFLRNMNNIVLNKYTLELSSDEFLPEFPDSEVFPRNTSVEQLLDNIKKVLEEYKNIIGDKLDHIEANVKARICRLAPAEVGLNFFINRFHKSR</sequence>
<dbReference type="Proteomes" id="UP000614601">
    <property type="component" value="Unassembled WGS sequence"/>
</dbReference>
<dbReference type="EMBL" id="CAJFCW020000001">
    <property type="protein sequence ID" value="CAG9080472.1"/>
    <property type="molecule type" value="Genomic_DNA"/>
</dbReference>
<feature type="compositionally biased region" description="Basic and acidic residues" evidence="1">
    <location>
        <begin position="76"/>
        <end position="110"/>
    </location>
</feature>
<feature type="region of interest" description="Disordered" evidence="1">
    <location>
        <begin position="131"/>
        <end position="160"/>
    </location>
</feature>
<dbReference type="Proteomes" id="UP000783686">
    <property type="component" value="Unassembled WGS sequence"/>
</dbReference>
<evidence type="ECO:0000256" key="1">
    <source>
        <dbReference type="SAM" id="MobiDB-lite"/>
    </source>
</evidence>
<name>A0A811JS25_9BILA</name>
<feature type="compositionally biased region" description="Polar residues" evidence="1">
    <location>
        <begin position="131"/>
        <end position="145"/>
    </location>
</feature>
<accession>A0A811JS25</accession>
<gene>
    <name evidence="2" type="ORF">BOKJ2_LOCUS776</name>
</gene>
<protein>
    <submittedName>
        <fullName evidence="2">Uncharacterized protein</fullName>
    </submittedName>
</protein>
<dbReference type="EMBL" id="CAJFDH010000001">
    <property type="protein sequence ID" value="CAD5206092.1"/>
    <property type="molecule type" value="Genomic_DNA"/>
</dbReference>
<evidence type="ECO:0000313" key="2">
    <source>
        <dbReference type="EMBL" id="CAD5206092.1"/>
    </source>
</evidence>
<comment type="caution">
    <text evidence="2">The sequence shown here is derived from an EMBL/GenBank/DDBJ whole genome shotgun (WGS) entry which is preliminary data.</text>
</comment>
<dbReference type="AlphaFoldDB" id="A0A811JS25"/>
<proteinExistence type="predicted"/>